<organism evidence="1 2">
    <name type="scientific">Jimgerdemannia flammicorona</name>
    <dbReference type="NCBI Taxonomy" id="994334"/>
    <lineage>
        <taxon>Eukaryota</taxon>
        <taxon>Fungi</taxon>
        <taxon>Fungi incertae sedis</taxon>
        <taxon>Mucoromycota</taxon>
        <taxon>Mucoromycotina</taxon>
        <taxon>Endogonomycetes</taxon>
        <taxon>Endogonales</taxon>
        <taxon>Endogonaceae</taxon>
        <taxon>Jimgerdemannia</taxon>
    </lineage>
</organism>
<comment type="caution">
    <text evidence="1">The sequence shown here is derived from an EMBL/GenBank/DDBJ whole genome shotgun (WGS) entry which is preliminary data.</text>
</comment>
<keyword evidence="2" id="KW-1185">Reference proteome</keyword>
<dbReference type="AlphaFoldDB" id="A0A433QIN7"/>
<reference evidence="1 2" key="1">
    <citation type="journal article" date="2018" name="New Phytol.">
        <title>Phylogenomics of Endogonaceae and evolution of mycorrhizas within Mucoromycota.</title>
        <authorList>
            <person name="Chang Y."/>
            <person name="Desiro A."/>
            <person name="Na H."/>
            <person name="Sandor L."/>
            <person name="Lipzen A."/>
            <person name="Clum A."/>
            <person name="Barry K."/>
            <person name="Grigoriev I.V."/>
            <person name="Martin F.M."/>
            <person name="Stajich J.E."/>
            <person name="Smith M.E."/>
            <person name="Bonito G."/>
            <person name="Spatafora J.W."/>
        </authorList>
    </citation>
    <scope>NUCLEOTIDE SEQUENCE [LARGE SCALE GENOMIC DNA]</scope>
    <source>
        <strain evidence="1 2">AD002</strain>
    </source>
</reference>
<proteinExistence type="predicted"/>
<dbReference type="EMBL" id="RBNJ01004825">
    <property type="protein sequence ID" value="RUS29690.1"/>
    <property type="molecule type" value="Genomic_DNA"/>
</dbReference>
<gene>
    <name evidence="1" type="ORF">BC938DRAFT_480366</name>
</gene>
<name>A0A433QIN7_9FUNG</name>
<dbReference type="Proteomes" id="UP000274822">
    <property type="component" value="Unassembled WGS sequence"/>
</dbReference>
<accession>A0A433QIN7</accession>
<protein>
    <submittedName>
        <fullName evidence="1">Uncharacterized protein</fullName>
    </submittedName>
</protein>
<sequence>MKLERSVLGGKIIISLYFVLVHLNKNLHNSWPPSIFALDRFTDFVSDQVIYPVVQYPGYLTPVHDIDLIYQANLCFVWKVHFASLLDLKYVITVCRNLIGILAPSAPSYWICATTMTTSALSAQPLRSPSQPTSFCYAPPSASGNDLKILCLLSHQSQGNLKDDLKDSLH</sequence>
<evidence type="ECO:0000313" key="2">
    <source>
        <dbReference type="Proteomes" id="UP000274822"/>
    </source>
</evidence>
<evidence type="ECO:0000313" key="1">
    <source>
        <dbReference type="EMBL" id="RUS29690.1"/>
    </source>
</evidence>